<dbReference type="PANTHER" id="PTHR32305:SF15">
    <property type="entry name" value="PROTEIN RHSA-RELATED"/>
    <property type="match status" value="1"/>
</dbReference>
<dbReference type="InterPro" id="IPR050708">
    <property type="entry name" value="T6SS_VgrG/RHS"/>
</dbReference>
<organism evidence="2 3">
    <name type="scientific">Colwellia maritima</name>
    <dbReference type="NCBI Taxonomy" id="2912588"/>
    <lineage>
        <taxon>Bacteria</taxon>
        <taxon>Pseudomonadati</taxon>
        <taxon>Pseudomonadota</taxon>
        <taxon>Gammaproteobacteria</taxon>
        <taxon>Alteromonadales</taxon>
        <taxon>Colwelliaceae</taxon>
        <taxon>Colwellia</taxon>
    </lineage>
</organism>
<protein>
    <recommendedName>
        <fullName evidence="4">RHS repeat protein</fullName>
    </recommendedName>
</protein>
<dbReference type="InterPro" id="IPR031325">
    <property type="entry name" value="RHS_repeat"/>
</dbReference>
<reference evidence="2" key="1">
    <citation type="submission" date="2022-01" db="EMBL/GenBank/DDBJ databases">
        <title>Colwellia maritima, isolated from seawater.</title>
        <authorList>
            <person name="Kristyanto S."/>
            <person name="Jung J."/>
            <person name="Jeon C.O."/>
        </authorList>
    </citation>
    <scope>NUCLEOTIDE SEQUENCE</scope>
    <source>
        <strain evidence="2">MSW7</strain>
    </source>
</reference>
<keyword evidence="3" id="KW-1185">Reference proteome</keyword>
<dbReference type="Gene3D" id="2.180.10.10">
    <property type="entry name" value="RHS repeat-associated core"/>
    <property type="match status" value="2"/>
</dbReference>
<accession>A0ABS9X244</accession>
<feature type="region of interest" description="Disordered" evidence="1">
    <location>
        <begin position="532"/>
        <end position="560"/>
    </location>
</feature>
<evidence type="ECO:0008006" key="4">
    <source>
        <dbReference type="Google" id="ProtNLM"/>
    </source>
</evidence>
<dbReference type="NCBIfam" id="TIGR01643">
    <property type="entry name" value="YD_repeat_2x"/>
    <property type="match status" value="3"/>
</dbReference>
<dbReference type="PANTHER" id="PTHR32305">
    <property type="match status" value="1"/>
</dbReference>
<dbReference type="EMBL" id="JAKKSL010000002">
    <property type="protein sequence ID" value="MCI2284317.1"/>
    <property type="molecule type" value="Genomic_DNA"/>
</dbReference>
<comment type="caution">
    <text evidence="2">The sequence shown here is derived from an EMBL/GenBank/DDBJ whole genome shotgun (WGS) entry which is preliminary data.</text>
</comment>
<dbReference type="RefSeq" id="WP_242286760.1">
    <property type="nucleotide sequence ID" value="NZ_JAKKSL010000002.1"/>
</dbReference>
<dbReference type="Pfam" id="PF05593">
    <property type="entry name" value="RHS_repeat"/>
    <property type="match status" value="2"/>
</dbReference>
<gene>
    <name evidence="2" type="ORF">L3081_14155</name>
</gene>
<dbReference type="Proteomes" id="UP001139646">
    <property type="component" value="Unassembled WGS sequence"/>
</dbReference>
<dbReference type="InterPro" id="IPR006530">
    <property type="entry name" value="YD"/>
</dbReference>
<evidence type="ECO:0000313" key="2">
    <source>
        <dbReference type="EMBL" id="MCI2284317.1"/>
    </source>
</evidence>
<name>A0ABS9X244_9GAMM</name>
<proteinExistence type="predicted"/>
<evidence type="ECO:0000256" key="1">
    <source>
        <dbReference type="SAM" id="MobiDB-lite"/>
    </source>
</evidence>
<sequence>MFHQLDGKQILIKPDDSHWTFVKHSISASSNNGQASKNTHVSKIPVKDVWLLDNVSNHLGQSITLHYDQRQRLERLANGPKRGIALQYNQQNNLEKIAAYVLDDNNKRIIQSPLLAHYQYNDAQALVSATNSQQSTEKYRYRHDLLLSCRTRASGFSHHFLWQGEGSKAQCIEQWGDNNTYHYHFTYQASEANPAEQLSTSTDSLGHTERFIHNAQGLLTAYTNTNGATEYTDYDALGRKTKTTDAMGNSTTFAYNEQGQLCTVTNAQGNKTHYHYNGLGKRIVTIDAIGQQHKRRYDATGRLLAVHSPDGRTHRYRYTEQGQLHSEVDFQGVETLYHWSIGGELLAKQVGSHLTRYSYDNLGRLNGEVNAQGLVTEYKRNRHGQVSQQNSYPQNAPEKKITTAYSYDQAERLLSVQTLSDEQHNTQTAQQADADITLYQYQGLSQPSKKTFSDGSWLSYGYDSERNLTDITRSDGATYKIAYSPTEKPVELIGFDGRAQRFTYDNNDQLISVNDSDLRFIRLKRDSEGNIIEQSASQATNSRNAQSKGQGNEQGKSQGSQHNYFQYDAIGRLVRAHNSERTVSLSYHKNGQLSTGQQGHWALNYDYNNLGQRSTLHLPDGSEIHYQYTKQGQLSDIRLVNNTNDASKPQSLVSYAYNNAGLNTQQTLGNGIELKQHYDVYSRLTEQFWQVNEYHTHIAAAYSEYRRYQYDHKHQLTLCEQAPSKSAEPNQNIQKTFTYNSISQLLQSSVINHADEKAQTSQATQYHWDAFGNPQSKIDSALENAKTDSSHADSHNNDIVVKHDQLHRFCRQRLPL</sequence>
<evidence type="ECO:0000313" key="3">
    <source>
        <dbReference type="Proteomes" id="UP001139646"/>
    </source>
</evidence>